<accession>A0A261VNI4</accession>
<organism evidence="2 3">
    <name type="scientific">Bordetella genomosp. 2</name>
    <dbReference type="NCBI Taxonomy" id="1983456"/>
    <lineage>
        <taxon>Bacteria</taxon>
        <taxon>Pseudomonadati</taxon>
        <taxon>Pseudomonadota</taxon>
        <taxon>Betaproteobacteria</taxon>
        <taxon>Burkholderiales</taxon>
        <taxon>Alcaligenaceae</taxon>
        <taxon>Bordetella</taxon>
    </lineage>
</organism>
<evidence type="ECO:0000313" key="3">
    <source>
        <dbReference type="Proteomes" id="UP000215633"/>
    </source>
</evidence>
<reference evidence="3" key="1">
    <citation type="submission" date="2017-05" db="EMBL/GenBank/DDBJ databases">
        <title>Complete and WGS of Bordetella genogroups.</title>
        <authorList>
            <person name="Spilker T."/>
            <person name="Lipuma J."/>
        </authorList>
    </citation>
    <scope>NUCLEOTIDE SEQUENCE [LARGE SCALE GENOMIC DNA]</scope>
    <source>
        <strain evidence="3">AU8256</strain>
    </source>
</reference>
<dbReference type="SMART" id="SM00530">
    <property type="entry name" value="HTH_XRE"/>
    <property type="match status" value="1"/>
</dbReference>
<dbReference type="AlphaFoldDB" id="A0A261VNI4"/>
<dbReference type="GO" id="GO:0003677">
    <property type="term" value="F:DNA binding"/>
    <property type="evidence" value="ECO:0007669"/>
    <property type="project" value="InterPro"/>
</dbReference>
<keyword evidence="3" id="KW-1185">Reference proteome</keyword>
<dbReference type="SUPFAM" id="SSF47413">
    <property type="entry name" value="lambda repressor-like DNA-binding domains"/>
    <property type="match status" value="1"/>
</dbReference>
<dbReference type="InterPro" id="IPR010982">
    <property type="entry name" value="Lambda_DNA-bd_dom_sf"/>
</dbReference>
<dbReference type="Pfam" id="PF13560">
    <property type="entry name" value="HTH_31"/>
    <property type="match status" value="1"/>
</dbReference>
<dbReference type="InterPro" id="IPR001387">
    <property type="entry name" value="Cro/C1-type_HTH"/>
</dbReference>
<feature type="domain" description="HTH cro/C1-type" evidence="1">
    <location>
        <begin position="11"/>
        <end position="65"/>
    </location>
</feature>
<dbReference type="RefSeq" id="WP_094806666.1">
    <property type="nucleotide sequence ID" value="NZ_NEVT01000006.1"/>
</dbReference>
<evidence type="ECO:0000259" key="1">
    <source>
        <dbReference type="PROSITE" id="PS50943"/>
    </source>
</evidence>
<dbReference type="CDD" id="cd00093">
    <property type="entry name" value="HTH_XRE"/>
    <property type="match status" value="1"/>
</dbReference>
<dbReference type="PROSITE" id="PS50943">
    <property type="entry name" value="HTH_CROC1"/>
    <property type="match status" value="1"/>
</dbReference>
<proteinExistence type="predicted"/>
<comment type="caution">
    <text evidence="2">The sequence shown here is derived from an EMBL/GenBank/DDBJ whole genome shotgun (WGS) entry which is preliminary data.</text>
</comment>
<name>A0A261VNI4_9BORD</name>
<dbReference type="Proteomes" id="UP000215633">
    <property type="component" value="Unassembled WGS sequence"/>
</dbReference>
<protein>
    <recommendedName>
        <fullName evidence="1">HTH cro/C1-type domain-containing protein</fullName>
    </recommendedName>
</protein>
<dbReference type="EMBL" id="NEVT01000006">
    <property type="protein sequence ID" value="OZI75665.1"/>
    <property type="molecule type" value="Genomic_DNA"/>
</dbReference>
<dbReference type="Gene3D" id="1.10.260.40">
    <property type="entry name" value="lambda repressor-like DNA-binding domains"/>
    <property type="match status" value="1"/>
</dbReference>
<evidence type="ECO:0000313" key="2">
    <source>
        <dbReference type="EMBL" id="OZI75665.1"/>
    </source>
</evidence>
<sequence length="99" mass="10562">MKTLPAIAAVLRQRLRERGQTQASLREAAGVAQRTLTNVLSGEQDFKVSTLLALADRLGLEVLLVPKGAAPAFDAAAPSKPVVPTRIQVARKKIPGEPR</sequence>
<gene>
    <name evidence="2" type="ORF">CAL24_10570</name>
</gene>